<dbReference type="Pfam" id="PF16872">
    <property type="entry name" value="putAbiC"/>
    <property type="match status" value="1"/>
</dbReference>
<dbReference type="Proteomes" id="UP001304300">
    <property type="component" value="Chromosome"/>
</dbReference>
<feature type="transmembrane region" description="Helical" evidence="1">
    <location>
        <begin position="63"/>
        <end position="82"/>
    </location>
</feature>
<sequence length="334" mass="38769">MAVETSTKPKPKESSKHEAKYSLLIVLLFLAIALWITSIYLSFWLFPGPDFETRGQFGDYFGALNALFTGVALAALIFSIYLQRKDLQAQADQIAMQTEQLAMQSEELKLQRLEMDENQELIRKQTFENLFFNCLKLLSFNAISNPQEGSETYASKYFTALHYDVRNERIDGKIRLNSDEANEVNEFMLIFNEILRLERNAPEEFINKIKPYLHNMQSSYFSFKNANTPSLNGYLRTIRNTMQLIEDYNSLDDSSSTTSIYIEILLSQIDQNGHFLMAMDYAFNSDSLLKEYIPRYHLLRYLNHDESTNFLFLLTNNFSENTYSSSTNLEPLSE</sequence>
<feature type="transmembrane region" description="Helical" evidence="1">
    <location>
        <begin position="21"/>
        <end position="43"/>
    </location>
</feature>
<proteinExistence type="predicted"/>
<evidence type="ECO:0000313" key="2">
    <source>
        <dbReference type="EMBL" id="WOO43150.1"/>
    </source>
</evidence>
<keyword evidence="1" id="KW-0812">Transmembrane</keyword>
<dbReference type="AlphaFoldDB" id="A0AAQ3LFZ6"/>
<keyword evidence="3" id="KW-1185">Reference proteome</keyword>
<name>A0AAQ3LFZ6_9BACT</name>
<accession>A0AAQ3LFZ6</accession>
<dbReference type="InterPro" id="IPR031709">
    <property type="entry name" value="PutAbiC"/>
</dbReference>
<keyword evidence="1" id="KW-1133">Transmembrane helix</keyword>
<evidence type="ECO:0000313" key="3">
    <source>
        <dbReference type="Proteomes" id="UP001304300"/>
    </source>
</evidence>
<dbReference type="RefSeq" id="WP_317835689.1">
    <property type="nucleotide sequence ID" value="NZ_CP136920.1"/>
</dbReference>
<evidence type="ECO:0000256" key="1">
    <source>
        <dbReference type="SAM" id="Phobius"/>
    </source>
</evidence>
<reference evidence="2 3" key="1">
    <citation type="submission" date="2023-10" db="EMBL/GenBank/DDBJ databases">
        <title>Rubellicoccus peritrichatus gen. nov., sp. nov., isolated from an algae of coral reef tank.</title>
        <authorList>
            <person name="Luo J."/>
        </authorList>
    </citation>
    <scope>NUCLEOTIDE SEQUENCE [LARGE SCALE GENOMIC DNA]</scope>
    <source>
        <strain evidence="2 3">CR14</strain>
    </source>
</reference>
<dbReference type="EMBL" id="CP136920">
    <property type="protein sequence ID" value="WOO43150.1"/>
    <property type="molecule type" value="Genomic_DNA"/>
</dbReference>
<dbReference type="KEGG" id="puo:RZN69_08595"/>
<protein>
    <submittedName>
        <fullName evidence="2">Phage abortive infection protein</fullName>
    </submittedName>
</protein>
<keyword evidence="1" id="KW-0472">Membrane</keyword>
<organism evidence="2 3">
    <name type="scientific">Rubellicoccus peritrichatus</name>
    <dbReference type="NCBI Taxonomy" id="3080537"/>
    <lineage>
        <taxon>Bacteria</taxon>
        <taxon>Pseudomonadati</taxon>
        <taxon>Verrucomicrobiota</taxon>
        <taxon>Opitutia</taxon>
        <taxon>Puniceicoccales</taxon>
        <taxon>Cerasicoccaceae</taxon>
        <taxon>Rubellicoccus</taxon>
    </lineage>
</organism>
<gene>
    <name evidence="2" type="ORF">RZN69_08595</name>
</gene>